<keyword evidence="2" id="KW-1185">Reference proteome</keyword>
<reference evidence="1 2" key="1">
    <citation type="submission" date="2021-08" db="EMBL/GenBank/DDBJ databases">
        <title>Novel members of of the genus Stenotrophomonas from differernt environment.</title>
        <authorList>
            <person name="Deng Y."/>
        </authorList>
    </citation>
    <scope>NUCLEOTIDE SEQUENCE [LARGE SCALE GENOMIC DNA]</scope>
    <source>
        <strain evidence="1 2">CPCC 101365</strain>
    </source>
</reference>
<protein>
    <submittedName>
        <fullName evidence="1">Uncharacterized protein</fullName>
    </submittedName>
</protein>
<dbReference type="RefSeq" id="WP_250061063.1">
    <property type="nucleotide sequence ID" value="NZ_JAIKTS010000001.1"/>
</dbReference>
<organism evidence="1 2">
    <name type="scientific">Stenotrophomonas mori</name>
    <dbReference type="NCBI Taxonomy" id="2871096"/>
    <lineage>
        <taxon>Bacteria</taxon>
        <taxon>Pseudomonadati</taxon>
        <taxon>Pseudomonadota</taxon>
        <taxon>Gammaproteobacteria</taxon>
        <taxon>Lysobacterales</taxon>
        <taxon>Lysobacteraceae</taxon>
        <taxon>Stenotrophomonas</taxon>
    </lineage>
</organism>
<dbReference type="EMBL" id="JAIKTS010000001">
    <property type="protein sequence ID" value="MCL7713204.1"/>
    <property type="molecule type" value="Genomic_DNA"/>
</dbReference>
<comment type="caution">
    <text evidence="1">The sequence shown here is derived from an EMBL/GenBank/DDBJ whole genome shotgun (WGS) entry which is preliminary data.</text>
</comment>
<name>A0ABT0SD06_9GAMM</name>
<sequence length="295" mass="32453">MPVYRFDAFKLNVTASGDIGSAADVLRELAGMEGGASAQLGDYTRDLWRARQVRRPNAWFGQFRKFRHGDLPLVGAPGEEGEELFIAEDQGLIEKNFFLVVAPHDVLLWGVNGHANTPSQFTRFLSELIGTRVVADPIVQPDAMRRLMRGGVELRKVHMRVAKPTNPDMYPNDDFSRQIIDLLAQGGGDSLTLQAGVDGRLSPSNQTDLAARWKRAIRELVGDGLATSARVEVIEDGIEHPIDLIADRLASHIKVDHDGRYAPTETMLGALMSAWADVEPMIREAFGGDSGALRR</sequence>
<gene>
    <name evidence="1" type="ORF">K5L01_00840</name>
</gene>
<evidence type="ECO:0000313" key="2">
    <source>
        <dbReference type="Proteomes" id="UP001431235"/>
    </source>
</evidence>
<evidence type="ECO:0000313" key="1">
    <source>
        <dbReference type="EMBL" id="MCL7713204.1"/>
    </source>
</evidence>
<dbReference type="Proteomes" id="UP001431235">
    <property type="component" value="Unassembled WGS sequence"/>
</dbReference>
<accession>A0ABT0SD06</accession>
<proteinExistence type="predicted"/>